<feature type="signal peptide" evidence="1">
    <location>
        <begin position="1"/>
        <end position="24"/>
    </location>
</feature>
<reference evidence="3" key="1">
    <citation type="submission" date="2025-08" db="UniProtKB">
        <authorList>
            <consortium name="RefSeq"/>
        </authorList>
    </citation>
    <scope>IDENTIFICATION</scope>
    <source>
        <tissue evidence="3">Whole body</tissue>
    </source>
</reference>
<name>A0A8B8FA27_9HEMI</name>
<evidence type="ECO:0000313" key="3">
    <source>
        <dbReference type="RefSeq" id="XP_025407653.1"/>
    </source>
</evidence>
<dbReference type="AlphaFoldDB" id="A0A8B8FA27"/>
<feature type="chain" id="PRO_5034805843" evidence="1">
    <location>
        <begin position="25"/>
        <end position="201"/>
    </location>
</feature>
<dbReference type="RefSeq" id="XP_025407653.1">
    <property type="nucleotide sequence ID" value="XM_025551868.1"/>
</dbReference>
<gene>
    <name evidence="3" type="primary">LOC112681619</name>
</gene>
<organism evidence="2 3">
    <name type="scientific">Sipha flava</name>
    <name type="common">yellow sugarcane aphid</name>
    <dbReference type="NCBI Taxonomy" id="143950"/>
    <lineage>
        <taxon>Eukaryota</taxon>
        <taxon>Metazoa</taxon>
        <taxon>Ecdysozoa</taxon>
        <taxon>Arthropoda</taxon>
        <taxon>Hexapoda</taxon>
        <taxon>Insecta</taxon>
        <taxon>Pterygota</taxon>
        <taxon>Neoptera</taxon>
        <taxon>Paraneoptera</taxon>
        <taxon>Hemiptera</taxon>
        <taxon>Sternorrhyncha</taxon>
        <taxon>Aphidomorpha</taxon>
        <taxon>Aphidoidea</taxon>
        <taxon>Aphididae</taxon>
        <taxon>Sipha</taxon>
    </lineage>
</organism>
<keyword evidence="1" id="KW-0732">Signal</keyword>
<dbReference type="GeneID" id="112681619"/>
<keyword evidence="2" id="KW-1185">Reference proteome</keyword>
<dbReference type="Proteomes" id="UP000694846">
    <property type="component" value="Unplaced"/>
</dbReference>
<evidence type="ECO:0000256" key="1">
    <source>
        <dbReference type="SAM" id="SignalP"/>
    </source>
</evidence>
<accession>A0A8B8FA27</accession>
<proteinExistence type="predicted"/>
<dbReference type="OrthoDB" id="6623954at2759"/>
<protein>
    <submittedName>
        <fullName evidence="3">Uncharacterized protein LOC112681619</fullName>
    </submittedName>
</protein>
<evidence type="ECO:0000313" key="2">
    <source>
        <dbReference type="Proteomes" id="UP000694846"/>
    </source>
</evidence>
<sequence>MKMMGYSFAVTSVVLALFAANVSTDEGTCDVDYRLHENLSSVLRNPVGVGMLNDVARNVADMCMDPAAHNSQVKLLDALIDVSTDKTVAQTLGNVFFWTRKLIKDPYFRAAWDETMRGLSVCFDRHADLSQLTDTVFDKLDVVLNHPKFDDVFESVVQRASMFTDVHKKIAYGAGALLAKPMGGKRSVSNVQRRNSARSTR</sequence>